<dbReference type="AlphaFoldDB" id="A0A2Z2HQ87"/>
<dbReference type="GeneID" id="32893555"/>
<dbReference type="KEGG" id="naj:B1756_05715"/>
<evidence type="ECO:0000256" key="1">
    <source>
        <dbReference type="SAM" id="Phobius"/>
    </source>
</evidence>
<gene>
    <name evidence="2" type="ORF">B1756_05715</name>
</gene>
<dbReference type="EMBL" id="CP019893">
    <property type="protein sequence ID" value="ARS89290.1"/>
    <property type="molecule type" value="Genomic_DNA"/>
</dbReference>
<dbReference type="Proteomes" id="UP000250088">
    <property type="component" value="Chromosome"/>
</dbReference>
<keyword evidence="1" id="KW-0812">Transmembrane</keyword>
<name>A0A2Z2HQ87_9EURY</name>
<dbReference type="RefSeq" id="WP_086887672.1">
    <property type="nucleotide sequence ID" value="NZ_CP019893.1"/>
</dbReference>
<keyword evidence="1" id="KW-0472">Membrane</keyword>
<protein>
    <submittedName>
        <fullName evidence="2">Uncharacterized protein</fullName>
    </submittedName>
</protein>
<reference evidence="3" key="1">
    <citation type="submission" date="2017-02" db="EMBL/GenBank/DDBJ databases">
        <title>Natronthermophilus aegyptiacus gen. nov.,sp. nov., an aerobic, extremely halophilic alkalithermophilic archaeon isolated from the athalassohaline Wadi An Natrun, Egypt.</title>
        <authorList>
            <person name="Zhao B."/>
        </authorList>
    </citation>
    <scope>NUCLEOTIDE SEQUENCE [LARGE SCALE GENOMIC DNA]</scope>
    <source>
        <strain evidence="3">JW/NM-HA 15</strain>
    </source>
</reference>
<evidence type="ECO:0000313" key="2">
    <source>
        <dbReference type="EMBL" id="ARS89290.1"/>
    </source>
</evidence>
<dbReference type="OrthoDB" id="330759at2157"/>
<keyword evidence="1" id="KW-1133">Transmembrane helix</keyword>
<feature type="transmembrane region" description="Helical" evidence="1">
    <location>
        <begin position="45"/>
        <end position="64"/>
    </location>
</feature>
<dbReference type="Pfam" id="PF24287">
    <property type="entry name" value="DUF7475"/>
    <property type="match status" value="1"/>
</dbReference>
<feature type="transmembrane region" description="Helical" evidence="1">
    <location>
        <begin position="20"/>
        <end position="39"/>
    </location>
</feature>
<accession>A0A2Z2HQ87</accession>
<sequence length="124" mass="12770">MGLRERVSTRTGTASGLEWVAVGLAVVTGSIHVVLGLAFLPDPIAVAFVLAGLGVAGALVLFALEVRRRLLYALGIPFVGSQIVAWLVIAQPAGVGDVGPLEAVDKVVQIALIVVLAILLVRTP</sequence>
<dbReference type="InterPro" id="IPR055898">
    <property type="entry name" value="DUF7475"/>
</dbReference>
<feature type="transmembrane region" description="Helical" evidence="1">
    <location>
        <begin position="103"/>
        <end position="121"/>
    </location>
</feature>
<organism evidence="2 3">
    <name type="scientific">Natrarchaeobaculum aegyptiacum</name>
    <dbReference type="NCBI Taxonomy" id="745377"/>
    <lineage>
        <taxon>Archaea</taxon>
        <taxon>Methanobacteriati</taxon>
        <taxon>Methanobacteriota</taxon>
        <taxon>Stenosarchaea group</taxon>
        <taxon>Halobacteria</taxon>
        <taxon>Halobacteriales</taxon>
        <taxon>Natrialbaceae</taxon>
        <taxon>Natrarchaeobaculum</taxon>
    </lineage>
</organism>
<evidence type="ECO:0000313" key="3">
    <source>
        <dbReference type="Proteomes" id="UP000250088"/>
    </source>
</evidence>
<keyword evidence="3" id="KW-1185">Reference proteome</keyword>
<feature type="transmembrane region" description="Helical" evidence="1">
    <location>
        <begin position="71"/>
        <end position="91"/>
    </location>
</feature>
<proteinExistence type="predicted"/>